<reference evidence="1 2" key="1">
    <citation type="submission" date="2018-10" db="EMBL/GenBank/DDBJ databases">
        <title>Genomic Encyclopedia of Archaeal and Bacterial Type Strains, Phase II (KMG-II): from individual species to whole genera.</title>
        <authorList>
            <person name="Goeker M."/>
        </authorList>
    </citation>
    <scope>NUCLEOTIDE SEQUENCE [LARGE SCALE GENOMIC DNA]</scope>
    <source>
        <strain evidence="1 2">DSM 25217</strain>
    </source>
</reference>
<dbReference type="PANTHER" id="PTHR48100:SF1">
    <property type="entry name" value="HISTIDINE PHOSPHATASE FAMILY PROTEIN-RELATED"/>
    <property type="match status" value="1"/>
</dbReference>
<dbReference type="InParanoid" id="A0A3M0CMH0"/>
<dbReference type="GO" id="GO:0016791">
    <property type="term" value="F:phosphatase activity"/>
    <property type="evidence" value="ECO:0007669"/>
    <property type="project" value="TreeGrafter"/>
</dbReference>
<dbReference type="InterPro" id="IPR013078">
    <property type="entry name" value="His_Pase_superF_clade-1"/>
</dbReference>
<evidence type="ECO:0000313" key="2">
    <source>
        <dbReference type="Proteomes" id="UP000271227"/>
    </source>
</evidence>
<dbReference type="InterPro" id="IPR029033">
    <property type="entry name" value="His_PPase_superfam"/>
</dbReference>
<dbReference type="EMBL" id="REFR01000011">
    <property type="protein sequence ID" value="RMB08136.1"/>
    <property type="molecule type" value="Genomic_DNA"/>
</dbReference>
<dbReference type="GO" id="GO:0005737">
    <property type="term" value="C:cytoplasm"/>
    <property type="evidence" value="ECO:0007669"/>
    <property type="project" value="TreeGrafter"/>
</dbReference>
<dbReference type="CDD" id="cd07067">
    <property type="entry name" value="HP_PGM_like"/>
    <property type="match status" value="1"/>
</dbReference>
<dbReference type="Pfam" id="PF00300">
    <property type="entry name" value="His_Phos_1"/>
    <property type="match status" value="1"/>
</dbReference>
<organism evidence="1 2">
    <name type="scientific">Eilatimonas milleporae</name>
    <dbReference type="NCBI Taxonomy" id="911205"/>
    <lineage>
        <taxon>Bacteria</taxon>
        <taxon>Pseudomonadati</taxon>
        <taxon>Pseudomonadota</taxon>
        <taxon>Alphaproteobacteria</taxon>
        <taxon>Kordiimonadales</taxon>
        <taxon>Kordiimonadaceae</taxon>
        <taxon>Eilatimonas</taxon>
    </lineage>
</organism>
<dbReference type="Gene3D" id="3.40.50.1240">
    <property type="entry name" value="Phosphoglycerate mutase-like"/>
    <property type="match status" value="1"/>
</dbReference>
<accession>A0A3M0CMH0</accession>
<comment type="caution">
    <text evidence="1">The sequence shown here is derived from an EMBL/GenBank/DDBJ whole genome shotgun (WGS) entry which is preliminary data.</text>
</comment>
<dbReference type="SMART" id="SM00855">
    <property type="entry name" value="PGAM"/>
    <property type="match status" value="1"/>
</dbReference>
<dbReference type="InterPro" id="IPR050275">
    <property type="entry name" value="PGM_Phosphatase"/>
</dbReference>
<gene>
    <name evidence="1" type="ORF">BXY39_2232</name>
</gene>
<evidence type="ECO:0000313" key="1">
    <source>
        <dbReference type="EMBL" id="RMB08136.1"/>
    </source>
</evidence>
<sequence length="199" mass="21966">MQLLLVRHGQPDTRQEGRFVNPPLTERGHWQAARAADRLAREEIAAIVSSPLRRAYDTARPLAERLGLEVEVVDHLAEVDGGGEGTRYISLEALRREGGPRWQNFLDDPVGFLGGDTETFCANVLGAFGRILQRGEAGKVAVFTHGLPINVILAHILGIERLTRFVPHYCSLTRLIGADMQRLTILSVNDTGHFGPDEI</sequence>
<proteinExistence type="predicted"/>
<dbReference type="Proteomes" id="UP000271227">
    <property type="component" value="Unassembled WGS sequence"/>
</dbReference>
<protein>
    <submittedName>
        <fullName evidence="1">Putative phosphoglycerate mutase</fullName>
    </submittedName>
</protein>
<dbReference type="RefSeq" id="WP_170163776.1">
    <property type="nucleotide sequence ID" value="NZ_REFR01000011.1"/>
</dbReference>
<keyword evidence="2" id="KW-1185">Reference proteome</keyword>
<name>A0A3M0CMH0_9PROT</name>
<dbReference type="PANTHER" id="PTHR48100">
    <property type="entry name" value="BROAD-SPECIFICITY PHOSPHATASE YOR283W-RELATED"/>
    <property type="match status" value="1"/>
</dbReference>
<dbReference type="AlphaFoldDB" id="A0A3M0CMH0"/>
<dbReference type="SUPFAM" id="SSF53254">
    <property type="entry name" value="Phosphoglycerate mutase-like"/>
    <property type="match status" value="1"/>
</dbReference>